<dbReference type="Gene3D" id="3.20.20.70">
    <property type="entry name" value="Aldolase class I"/>
    <property type="match status" value="1"/>
</dbReference>
<evidence type="ECO:0000256" key="2">
    <source>
        <dbReference type="ARBA" id="ARBA00009743"/>
    </source>
</evidence>
<dbReference type="SUPFAM" id="SSF51445">
    <property type="entry name" value="(Trans)glycosidases"/>
    <property type="match status" value="1"/>
</dbReference>
<organism evidence="6 7">
    <name type="scientific">Hyaloscypha variabilis (strain UAMH 11265 / GT02V1 / F)</name>
    <name type="common">Meliniomyces variabilis</name>
    <dbReference type="NCBI Taxonomy" id="1149755"/>
    <lineage>
        <taxon>Eukaryota</taxon>
        <taxon>Fungi</taxon>
        <taxon>Dikarya</taxon>
        <taxon>Ascomycota</taxon>
        <taxon>Pezizomycotina</taxon>
        <taxon>Leotiomycetes</taxon>
        <taxon>Helotiales</taxon>
        <taxon>Hyaloscyphaceae</taxon>
        <taxon>Hyaloscypha</taxon>
        <taxon>Hyaloscypha variabilis</taxon>
    </lineage>
</organism>
<sequence length="475" mass="51724">MEDGLDELALYGCYTEAPSNDGILNVVRYGTTPNGYTEAARGWTSYGCQATPGACPGYSVFDQAFVLEQCKVLAESGFAAAGYDLCCLDAGWNTAATDEYGRTIYNNATFAFPELGEYLHSLDLKLGVYFAPGFNCGAMNKTIMGTQTTLYEVWDGVYDGISLCNFDYSKPATQDWHDSQVELFHEYGVDLLKLDYVTPGSPSNGANLPSNTSASAIAYHNAIINTGHQMRLDLSWKLCRNDTYFQIWDKTADSIRTDQDVNNYGESTFVALQEVQRAIDNARQFISLQTFKNQLITVRPDMDDLFVANPQDITGITDQQRITVMTFWLGFGSNMILGSNLTDIDALGMKLLTSAESRAATAFCNEYPISPRNPGTGDNAAMQLSGWIGGPNEVGQAVVVLANLGANIGEAGYNTTLTGVQKVSISLTDLGIDHRPCYVVKDIWNGNSSVVHQGGSLTAYLDEGNSQFLNLTVCN</sequence>
<dbReference type="CDD" id="cd14792">
    <property type="entry name" value="GH27"/>
    <property type="match status" value="1"/>
</dbReference>
<evidence type="ECO:0000256" key="3">
    <source>
        <dbReference type="ARBA" id="ARBA00012755"/>
    </source>
</evidence>
<keyword evidence="4 6" id="KW-0378">Hydrolase</keyword>
<evidence type="ECO:0000313" key="6">
    <source>
        <dbReference type="EMBL" id="PMD30900.1"/>
    </source>
</evidence>
<dbReference type="PANTHER" id="PTHR11452:SF33">
    <property type="entry name" value="ALPHA-GALACTOSIDASE 2"/>
    <property type="match status" value="1"/>
</dbReference>
<gene>
    <name evidence="6" type="ORF">L207DRAFT_549052</name>
</gene>
<dbReference type="InterPro" id="IPR002241">
    <property type="entry name" value="Glyco_hydro_27"/>
</dbReference>
<reference evidence="6 7" key="1">
    <citation type="submission" date="2016-04" db="EMBL/GenBank/DDBJ databases">
        <title>A degradative enzymes factory behind the ericoid mycorrhizal symbiosis.</title>
        <authorList>
            <consortium name="DOE Joint Genome Institute"/>
            <person name="Martino E."/>
            <person name="Morin E."/>
            <person name="Grelet G."/>
            <person name="Kuo A."/>
            <person name="Kohler A."/>
            <person name="Daghino S."/>
            <person name="Barry K."/>
            <person name="Choi C."/>
            <person name="Cichocki N."/>
            <person name="Clum A."/>
            <person name="Copeland A."/>
            <person name="Hainaut M."/>
            <person name="Haridas S."/>
            <person name="Labutti K."/>
            <person name="Lindquist E."/>
            <person name="Lipzen A."/>
            <person name="Khouja H.-R."/>
            <person name="Murat C."/>
            <person name="Ohm R."/>
            <person name="Olson A."/>
            <person name="Spatafora J."/>
            <person name="Veneault-Fourrey C."/>
            <person name="Henrissat B."/>
            <person name="Grigoriev I."/>
            <person name="Martin F."/>
            <person name="Perotto S."/>
        </authorList>
    </citation>
    <scope>NUCLEOTIDE SEQUENCE [LARGE SCALE GENOMIC DNA]</scope>
    <source>
        <strain evidence="6 7">F</strain>
    </source>
</reference>
<dbReference type="EMBL" id="KZ613964">
    <property type="protein sequence ID" value="PMD30900.1"/>
    <property type="molecule type" value="Genomic_DNA"/>
</dbReference>
<dbReference type="OrthoDB" id="5795902at2759"/>
<dbReference type="InterPro" id="IPR013785">
    <property type="entry name" value="Aldolase_TIM"/>
</dbReference>
<comment type="catalytic activity">
    <reaction evidence="1">
        <text>Hydrolysis of terminal, non-reducing alpha-D-galactose residues in alpha-D-galactosides, including galactose oligosaccharides, galactomannans and galactolipids.</text>
        <dbReference type="EC" id="3.2.1.22"/>
    </reaction>
</comment>
<evidence type="ECO:0000256" key="5">
    <source>
        <dbReference type="ARBA" id="ARBA00023295"/>
    </source>
</evidence>
<dbReference type="STRING" id="1149755.A0A2J6QX99"/>
<dbReference type="PANTHER" id="PTHR11452">
    <property type="entry name" value="ALPHA-GALACTOSIDASE/ALPHA-N-ACETYLGALACTOSAMINIDASE"/>
    <property type="match status" value="1"/>
</dbReference>
<protein>
    <recommendedName>
        <fullName evidence="3">alpha-galactosidase</fullName>
        <ecNumber evidence="3">3.2.1.22</ecNumber>
    </recommendedName>
</protein>
<evidence type="ECO:0000256" key="1">
    <source>
        <dbReference type="ARBA" id="ARBA00001255"/>
    </source>
</evidence>
<dbReference type="GO" id="GO:0005975">
    <property type="term" value="P:carbohydrate metabolic process"/>
    <property type="evidence" value="ECO:0007669"/>
    <property type="project" value="InterPro"/>
</dbReference>
<dbReference type="AlphaFoldDB" id="A0A2J6QX99"/>
<evidence type="ECO:0000256" key="4">
    <source>
        <dbReference type="ARBA" id="ARBA00022801"/>
    </source>
</evidence>
<dbReference type="GO" id="GO:0004557">
    <property type="term" value="F:alpha-galactosidase activity"/>
    <property type="evidence" value="ECO:0007669"/>
    <property type="project" value="UniProtKB-EC"/>
</dbReference>
<keyword evidence="7" id="KW-1185">Reference proteome</keyword>
<comment type="similarity">
    <text evidence="2">Belongs to the glycosyl hydrolase 27 family.</text>
</comment>
<dbReference type="InterPro" id="IPR017853">
    <property type="entry name" value="GH"/>
</dbReference>
<proteinExistence type="inferred from homology"/>
<evidence type="ECO:0000313" key="7">
    <source>
        <dbReference type="Proteomes" id="UP000235786"/>
    </source>
</evidence>
<accession>A0A2J6QX99</accession>
<dbReference type="EC" id="3.2.1.22" evidence="3"/>
<keyword evidence="5" id="KW-0326">Glycosidase</keyword>
<dbReference type="Pfam" id="PF16499">
    <property type="entry name" value="Melibiase_2"/>
    <property type="match status" value="1"/>
</dbReference>
<name>A0A2J6QX99_HYAVF</name>
<dbReference type="Proteomes" id="UP000235786">
    <property type="component" value="Unassembled WGS sequence"/>
</dbReference>